<dbReference type="EMBL" id="LVEP01000055">
    <property type="protein sequence ID" value="OCB71800.1"/>
    <property type="molecule type" value="Genomic_DNA"/>
</dbReference>
<dbReference type="InterPro" id="IPR056823">
    <property type="entry name" value="TEN-like_YD-shell"/>
</dbReference>
<comment type="caution">
    <text evidence="3">The sequence shown here is derived from an EMBL/GenBank/DDBJ whole genome shotgun (WGS) entry which is preliminary data.</text>
</comment>
<keyword evidence="4" id="KW-1185">Reference proteome</keyword>
<evidence type="ECO:0000313" key="3">
    <source>
        <dbReference type="EMBL" id="OCB71800.1"/>
    </source>
</evidence>
<gene>
    <name evidence="3" type="ORF">LPBF_11450</name>
</gene>
<evidence type="ECO:0000259" key="2">
    <source>
        <dbReference type="Pfam" id="PF25023"/>
    </source>
</evidence>
<dbReference type="RefSeq" id="WP_066336617.1">
    <property type="nucleotide sequence ID" value="NZ_LVEP01000055.1"/>
</dbReference>
<dbReference type="InterPro" id="IPR050708">
    <property type="entry name" value="T6SS_VgrG/RHS"/>
</dbReference>
<dbReference type="Pfam" id="PF25023">
    <property type="entry name" value="TEN_YD-shell"/>
    <property type="match status" value="1"/>
</dbReference>
<keyword evidence="1" id="KW-0677">Repeat</keyword>
<proteinExistence type="predicted"/>
<dbReference type="Proteomes" id="UP000093510">
    <property type="component" value="Unassembled WGS sequence"/>
</dbReference>
<evidence type="ECO:0000256" key="1">
    <source>
        <dbReference type="ARBA" id="ARBA00022737"/>
    </source>
</evidence>
<dbReference type="NCBIfam" id="TIGR03696">
    <property type="entry name" value="Rhs_assc_core"/>
    <property type="match status" value="1"/>
</dbReference>
<protein>
    <recommendedName>
        <fullName evidence="2">Teneurin-like YD-shell domain-containing protein</fullName>
    </recommendedName>
</protein>
<dbReference type="AlphaFoldDB" id="A0A1B9DQ47"/>
<organism evidence="3 4">
    <name type="scientific">Flavobacterium crassostreae</name>
    <dbReference type="NCBI Taxonomy" id="1763534"/>
    <lineage>
        <taxon>Bacteria</taxon>
        <taxon>Pseudomonadati</taxon>
        <taxon>Bacteroidota</taxon>
        <taxon>Flavobacteriia</taxon>
        <taxon>Flavobacteriales</taxon>
        <taxon>Flavobacteriaceae</taxon>
        <taxon>Flavobacterium</taxon>
    </lineage>
</organism>
<sequence>MPEKDIFYFHPDHLGSTSYISSGNGSISQHVEYIAFGEVLFEEHSSSFSSPYLFNGKELDRETNLSYYGARYYDAKVSLWLNVDPLAEKYPNYGASVYAMNNPMRYTDPTGMESEDNIDPPSKKKTYDLAKQSDFYRRHGDYVNGDATGFAGVTIGYNKEKKNYSSKANIKLFNVEGKNLSGKYSKSVSAKVRGIGAETKNRLGTEDNNIYYNAEVSVLYAEASSENGILTGEGGKYGFNFGGGAEAGAAKGEVSSGVTIFGIKMGTTQGGCVECVGAAANFGIYFDNKKGNLVIKGSEMLGLEIGAKLGVIAEIPIVKITEKVIKTFNK</sequence>
<feature type="domain" description="Teneurin-like YD-shell" evidence="2">
    <location>
        <begin position="5"/>
        <end position="89"/>
    </location>
</feature>
<reference evidence="3 4" key="1">
    <citation type="submission" date="2016-03" db="EMBL/GenBank/DDBJ databases">
        <authorList>
            <person name="Ploux O."/>
        </authorList>
    </citation>
    <scope>NUCLEOTIDE SEQUENCE [LARGE SCALE GENOMIC DNA]</scope>
    <source>
        <strain evidence="3 4">LPB0076</strain>
    </source>
</reference>
<dbReference type="PANTHER" id="PTHR32305">
    <property type="match status" value="1"/>
</dbReference>
<accession>A0A1B9DQ47</accession>
<dbReference type="PANTHER" id="PTHR32305:SF15">
    <property type="entry name" value="PROTEIN RHSA-RELATED"/>
    <property type="match status" value="1"/>
</dbReference>
<dbReference type="InterPro" id="IPR022385">
    <property type="entry name" value="Rhs_assc_core"/>
</dbReference>
<dbReference type="Gene3D" id="2.180.10.10">
    <property type="entry name" value="RHS repeat-associated core"/>
    <property type="match status" value="1"/>
</dbReference>
<evidence type="ECO:0000313" key="4">
    <source>
        <dbReference type="Proteomes" id="UP000093510"/>
    </source>
</evidence>
<dbReference type="STRING" id="1763534.GCA_001831475_01431"/>
<name>A0A1B9DQ47_9FLAO</name>